<feature type="transmembrane region" description="Helical" evidence="3">
    <location>
        <begin position="179"/>
        <end position="204"/>
    </location>
</feature>
<dbReference type="RefSeq" id="XP_030851743.1">
    <property type="nucleotide sequence ID" value="XM_030995883.1"/>
</dbReference>
<evidence type="ECO:0000313" key="6">
    <source>
        <dbReference type="Proteomes" id="UP000007110"/>
    </source>
</evidence>
<organism evidence="5 6">
    <name type="scientific">Strongylocentrotus purpuratus</name>
    <name type="common">Purple sea urchin</name>
    <dbReference type="NCBI Taxonomy" id="7668"/>
    <lineage>
        <taxon>Eukaryota</taxon>
        <taxon>Metazoa</taxon>
        <taxon>Echinodermata</taxon>
        <taxon>Eleutherozoa</taxon>
        <taxon>Echinozoa</taxon>
        <taxon>Echinoidea</taxon>
        <taxon>Euechinoidea</taxon>
        <taxon>Echinacea</taxon>
        <taxon>Camarodonta</taxon>
        <taxon>Echinidea</taxon>
        <taxon>Strongylocentrotidae</taxon>
        <taxon>Strongylocentrotus</taxon>
    </lineage>
</organism>
<keyword evidence="3" id="KW-0472">Membrane</keyword>
<feature type="domain" description="Sushi" evidence="4">
    <location>
        <begin position="115"/>
        <end position="172"/>
    </location>
</feature>
<evidence type="ECO:0000256" key="2">
    <source>
        <dbReference type="PROSITE-ProRule" id="PRU00302"/>
    </source>
</evidence>
<dbReference type="Proteomes" id="UP000007110">
    <property type="component" value="Unassembled WGS sequence"/>
</dbReference>
<keyword evidence="2" id="KW-0768">Sushi</keyword>
<protein>
    <recommendedName>
        <fullName evidence="4">Sushi domain-containing protein</fullName>
    </recommendedName>
</protein>
<dbReference type="EnsemblMetazoa" id="XM_030995883">
    <property type="protein sequence ID" value="XP_030851743"/>
    <property type="gene ID" value="LOC115928563"/>
</dbReference>
<feature type="domain" description="Sushi" evidence="4">
    <location>
        <begin position="53"/>
        <end position="110"/>
    </location>
</feature>
<dbReference type="KEGG" id="spu:115928563"/>
<proteinExistence type="predicted"/>
<comment type="caution">
    <text evidence="2">Lacks conserved residue(s) required for the propagation of feature annotation.</text>
</comment>
<dbReference type="InParanoid" id="A0A7M7T3S2"/>
<keyword evidence="6" id="KW-1185">Reference proteome</keyword>
<evidence type="ECO:0000256" key="3">
    <source>
        <dbReference type="SAM" id="Phobius"/>
    </source>
</evidence>
<dbReference type="InterPro" id="IPR000436">
    <property type="entry name" value="Sushi_SCR_CCP_dom"/>
</dbReference>
<name>A0A7M7T3S2_STRPU</name>
<evidence type="ECO:0000313" key="5">
    <source>
        <dbReference type="EnsemblMetazoa" id="XP_030851743"/>
    </source>
</evidence>
<reference evidence="5" key="2">
    <citation type="submission" date="2021-01" db="UniProtKB">
        <authorList>
            <consortium name="EnsemblMetazoa"/>
        </authorList>
    </citation>
    <scope>IDENTIFICATION</scope>
</reference>
<dbReference type="GeneID" id="115928563"/>
<dbReference type="SUPFAM" id="SSF57535">
    <property type="entry name" value="Complement control module/SCR domain"/>
    <property type="match status" value="1"/>
</dbReference>
<keyword evidence="3" id="KW-0812">Transmembrane</keyword>
<dbReference type="SMART" id="SM00032">
    <property type="entry name" value="CCP"/>
    <property type="match status" value="2"/>
</dbReference>
<dbReference type="AlphaFoldDB" id="A0A7M7T3S2"/>
<dbReference type="InterPro" id="IPR035976">
    <property type="entry name" value="Sushi/SCR/CCP_sf"/>
</dbReference>
<evidence type="ECO:0000259" key="4">
    <source>
        <dbReference type="PROSITE" id="PS50923"/>
    </source>
</evidence>
<reference evidence="6" key="1">
    <citation type="submission" date="2015-02" db="EMBL/GenBank/DDBJ databases">
        <title>Genome sequencing for Strongylocentrotus purpuratus.</title>
        <authorList>
            <person name="Murali S."/>
            <person name="Liu Y."/>
            <person name="Vee V."/>
            <person name="English A."/>
            <person name="Wang M."/>
            <person name="Skinner E."/>
            <person name="Han Y."/>
            <person name="Muzny D.M."/>
            <person name="Worley K.C."/>
            <person name="Gibbs R.A."/>
        </authorList>
    </citation>
    <scope>NUCLEOTIDE SEQUENCE</scope>
</reference>
<keyword evidence="1" id="KW-1015">Disulfide bond</keyword>
<keyword evidence="3" id="KW-1133">Transmembrane helix</keyword>
<sequence>MASFVNPSDSYTANTTVSVTCDNGNDQVEWICNAFTGNWDEEPIDCSDQSSGVTCTLPNPPLMASFVNPSDSYTASTTVTVTCDNGNDQAEWICNAFTGNWDEEPIDCSDQSSGVTCTLPNPPLMASFVNPSDSYTASTTVTVTCDNGNDQAEWICNAFTGNWDEEPIDCSDQSSDQPIAIYAGIGGGVSLLVLLLCICACVYWTKRKPQRPSVATPVRSAAPPLTAVYTAGAQPGVVTMPAQAR</sequence>
<evidence type="ECO:0000256" key="1">
    <source>
        <dbReference type="ARBA" id="ARBA00023157"/>
    </source>
</evidence>
<accession>A0A7M7T3S2</accession>
<dbReference type="PROSITE" id="PS50923">
    <property type="entry name" value="SUSHI"/>
    <property type="match status" value="2"/>
</dbReference>